<reference evidence="2" key="1">
    <citation type="submission" date="2020-11" db="EMBL/GenBank/DDBJ databases">
        <authorList>
            <person name="Tran Van P."/>
        </authorList>
    </citation>
    <scope>NUCLEOTIDE SEQUENCE</scope>
</reference>
<proteinExistence type="predicted"/>
<evidence type="ECO:0000256" key="1">
    <source>
        <dbReference type="SAM" id="Phobius"/>
    </source>
</evidence>
<dbReference type="EMBL" id="OC916095">
    <property type="protein sequence ID" value="CAD7643138.1"/>
    <property type="molecule type" value="Genomic_DNA"/>
</dbReference>
<protein>
    <submittedName>
        <fullName evidence="2">Uncharacterized protein</fullName>
    </submittedName>
</protein>
<gene>
    <name evidence="2" type="ORF">ONB1V03_LOCUS3978</name>
</gene>
<name>A0A7R9LK35_9ACAR</name>
<feature type="transmembrane region" description="Helical" evidence="1">
    <location>
        <begin position="165"/>
        <end position="184"/>
    </location>
</feature>
<accession>A0A7R9LK35</accession>
<keyword evidence="1" id="KW-0472">Membrane</keyword>
<evidence type="ECO:0000313" key="2">
    <source>
        <dbReference type="EMBL" id="CAD7643138.1"/>
    </source>
</evidence>
<dbReference type="OrthoDB" id="6481667at2759"/>
<dbReference type="EMBL" id="CAJPVJ010001270">
    <property type="protein sequence ID" value="CAG2164424.1"/>
    <property type="molecule type" value="Genomic_DNA"/>
</dbReference>
<keyword evidence="1" id="KW-0812">Transmembrane</keyword>
<dbReference type="Proteomes" id="UP000728032">
    <property type="component" value="Unassembled WGS sequence"/>
</dbReference>
<feature type="transmembrane region" description="Helical" evidence="1">
    <location>
        <begin position="25"/>
        <end position="51"/>
    </location>
</feature>
<keyword evidence="1" id="KW-1133">Transmembrane helix</keyword>
<keyword evidence="3" id="KW-1185">Reference proteome</keyword>
<dbReference type="AlphaFoldDB" id="A0A7R9LK35"/>
<organism evidence="2">
    <name type="scientific">Oppiella nova</name>
    <dbReference type="NCBI Taxonomy" id="334625"/>
    <lineage>
        <taxon>Eukaryota</taxon>
        <taxon>Metazoa</taxon>
        <taxon>Ecdysozoa</taxon>
        <taxon>Arthropoda</taxon>
        <taxon>Chelicerata</taxon>
        <taxon>Arachnida</taxon>
        <taxon>Acari</taxon>
        <taxon>Acariformes</taxon>
        <taxon>Sarcoptiformes</taxon>
        <taxon>Oribatida</taxon>
        <taxon>Brachypylina</taxon>
        <taxon>Oppioidea</taxon>
        <taxon>Oppiidae</taxon>
        <taxon>Oppiella</taxon>
    </lineage>
</organism>
<feature type="transmembrane region" description="Helical" evidence="1">
    <location>
        <begin position="120"/>
        <end position="144"/>
    </location>
</feature>
<sequence>MSIGLQHLPYLTLREPSNLLKSNEFFVRALLSFLSLICLILVLAETQTAACSKSDRRLSDQMTARNNSHSRLGLLKFVILFLSLICLILVLAETQTAACSKSDRRLSDQMTCYKIYTGDLFLLLVNFCHLYVIVLMAVTSLFSITSESLLPKTTFMGQECEIQDYVFHHLAFGLYLIAGVWVLIDSLSDGRTGTIITGSLFALMCSAGHLFHGMYSYTKSLDV</sequence>
<feature type="transmembrane region" description="Helical" evidence="1">
    <location>
        <begin position="190"/>
        <end position="211"/>
    </location>
</feature>
<feature type="transmembrane region" description="Helical" evidence="1">
    <location>
        <begin position="72"/>
        <end position="92"/>
    </location>
</feature>
<evidence type="ECO:0000313" key="3">
    <source>
        <dbReference type="Proteomes" id="UP000728032"/>
    </source>
</evidence>